<dbReference type="PANTHER" id="PTHR48277">
    <property type="entry name" value="MITOCHONDRIAL RIBOSOMAL PROTEIN S5"/>
    <property type="match status" value="1"/>
</dbReference>
<dbReference type="SUPFAM" id="SSF54768">
    <property type="entry name" value="dsRNA-binding domain-like"/>
    <property type="match status" value="1"/>
</dbReference>
<dbReference type="InterPro" id="IPR020568">
    <property type="entry name" value="Ribosomal_Su5_D2-typ_SF"/>
</dbReference>
<dbReference type="Proteomes" id="UP000786662">
    <property type="component" value="Unassembled WGS sequence"/>
</dbReference>
<dbReference type="PROSITE" id="PS00585">
    <property type="entry name" value="RIBOSOMAL_S5"/>
    <property type="match status" value="1"/>
</dbReference>
<evidence type="ECO:0000256" key="1">
    <source>
        <dbReference type="ARBA" id="ARBA00008945"/>
    </source>
</evidence>
<dbReference type="EMBL" id="JACPHQ010000002">
    <property type="protein sequence ID" value="MBI2465666.1"/>
    <property type="molecule type" value="Genomic_DNA"/>
</dbReference>
<feature type="domain" description="S5 DRBM" evidence="9">
    <location>
        <begin position="26"/>
        <end position="89"/>
    </location>
</feature>
<dbReference type="PROSITE" id="PS50881">
    <property type="entry name" value="S5_DSRBD"/>
    <property type="match status" value="1"/>
</dbReference>
<dbReference type="AlphaFoldDB" id="A0A931YD27"/>
<evidence type="ECO:0000256" key="3">
    <source>
        <dbReference type="ARBA" id="ARBA00023274"/>
    </source>
</evidence>
<dbReference type="SUPFAM" id="SSF54211">
    <property type="entry name" value="Ribosomal protein S5 domain 2-like"/>
    <property type="match status" value="1"/>
</dbReference>
<sequence length="170" mass="18165">MAEFTHNQRRPSGGRSPFKERKDREFEEKVLELSRVARVVAGGKRFRFRATVVIGDGKGQVGLGIGKGADVAQAVQKASYQAKKNLVRVPIINGTIPFEVKVKYSSAIIYLKPAPQGRGVNAGGAVRVVASLAGIKDIIGKVLSRSGNKINNASATIAAFKILAAKNHKS</sequence>
<comment type="similarity">
    <text evidence="1 7">Belongs to the universal ribosomal protein uS5 family.</text>
</comment>
<dbReference type="GO" id="GO:1990904">
    <property type="term" value="C:ribonucleoprotein complex"/>
    <property type="evidence" value="ECO:0007669"/>
    <property type="project" value="UniProtKB-UniRule"/>
</dbReference>
<evidence type="ECO:0000256" key="2">
    <source>
        <dbReference type="ARBA" id="ARBA00022980"/>
    </source>
</evidence>
<dbReference type="Gene3D" id="3.30.230.10">
    <property type="match status" value="1"/>
</dbReference>
<evidence type="ECO:0000313" key="10">
    <source>
        <dbReference type="EMBL" id="MBI2052341.1"/>
    </source>
</evidence>
<evidence type="ECO:0000256" key="7">
    <source>
        <dbReference type="RuleBase" id="RU003823"/>
    </source>
</evidence>
<dbReference type="Pfam" id="PF00333">
    <property type="entry name" value="Ribosomal_S5"/>
    <property type="match status" value="1"/>
</dbReference>
<dbReference type="GO" id="GO:0003723">
    <property type="term" value="F:RNA binding"/>
    <property type="evidence" value="ECO:0007669"/>
    <property type="project" value="InterPro"/>
</dbReference>
<dbReference type="EMBL" id="JACOYY010000044">
    <property type="protein sequence ID" value="MBI2052341.1"/>
    <property type="molecule type" value="Genomic_DNA"/>
</dbReference>
<dbReference type="InterPro" id="IPR013810">
    <property type="entry name" value="Ribosomal_uS5_N"/>
</dbReference>
<dbReference type="PANTHER" id="PTHR48277:SF1">
    <property type="entry name" value="MITOCHONDRIAL RIBOSOMAL PROTEIN S5"/>
    <property type="match status" value="1"/>
</dbReference>
<dbReference type="GO" id="GO:0003735">
    <property type="term" value="F:structural constituent of ribosome"/>
    <property type="evidence" value="ECO:0007669"/>
    <property type="project" value="UniProtKB-UniRule"/>
</dbReference>
<protein>
    <recommendedName>
        <fullName evidence="4">Small ribosomal subunit protein uS5</fullName>
    </recommendedName>
    <alternativeName>
        <fullName evidence="5">30S ribosomal protein S5</fullName>
    </alternativeName>
</protein>
<dbReference type="GO" id="GO:0005840">
    <property type="term" value="C:ribosome"/>
    <property type="evidence" value="ECO:0007669"/>
    <property type="project" value="UniProtKB-KW"/>
</dbReference>
<keyword evidence="3 6" id="KW-0687">Ribonucleoprotein</keyword>
<dbReference type="Proteomes" id="UP000709672">
    <property type="component" value="Unassembled WGS sequence"/>
</dbReference>
<evidence type="ECO:0000256" key="4">
    <source>
        <dbReference type="ARBA" id="ARBA00035255"/>
    </source>
</evidence>
<dbReference type="Gene3D" id="3.30.160.20">
    <property type="match status" value="1"/>
</dbReference>
<accession>A0A931YD27</accession>
<comment type="caution">
    <text evidence="11">The sequence shown here is derived from an EMBL/GenBank/DDBJ whole genome shotgun (WGS) entry which is preliminary data.</text>
</comment>
<dbReference type="GO" id="GO:0005737">
    <property type="term" value="C:cytoplasm"/>
    <property type="evidence" value="ECO:0007669"/>
    <property type="project" value="UniProtKB-ARBA"/>
</dbReference>
<dbReference type="Pfam" id="PF03719">
    <property type="entry name" value="Ribosomal_S5_C"/>
    <property type="match status" value="1"/>
</dbReference>
<evidence type="ECO:0000256" key="6">
    <source>
        <dbReference type="PROSITE-ProRule" id="PRU00268"/>
    </source>
</evidence>
<gene>
    <name evidence="10" type="ORF">HYT38_01505</name>
    <name evidence="11" type="ORF">HYV66_00300</name>
</gene>
<dbReference type="InterPro" id="IPR014721">
    <property type="entry name" value="Ribsml_uS5_D2-typ_fold_subgr"/>
</dbReference>
<evidence type="ECO:0000259" key="9">
    <source>
        <dbReference type="PROSITE" id="PS50881"/>
    </source>
</evidence>
<dbReference type="GO" id="GO:0006412">
    <property type="term" value="P:translation"/>
    <property type="evidence" value="ECO:0007669"/>
    <property type="project" value="InterPro"/>
</dbReference>
<dbReference type="InterPro" id="IPR005324">
    <property type="entry name" value="Ribosomal_uS5_C"/>
</dbReference>
<dbReference type="InterPro" id="IPR018192">
    <property type="entry name" value="Ribosomal_uS5_N_CS"/>
</dbReference>
<proteinExistence type="inferred from homology"/>
<organism evidence="11 12">
    <name type="scientific">Candidatus Sungiibacteriota bacterium</name>
    <dbReference type="NCBI Taxonomy" id="2750080"/>
    <lineage>
        <taxon>Bacteria</taxon>
        <taxon>Candidatus Sungiibacteriota</taxon>
    </lineage>
</organism>
<evidence type="ECO:0000256" key="5">
    <source>
        <dbReference type="ARBA" id="ARBA00035519"/>
    </source>
</evidence>
<reference evidence="11" key="1">
    <citation type="submission" date="2020-07" db="EMBL/GenBank/DDBJ databases">
        <title>Huge and variable diversity of episymbiotic CPR bacteria and DPANN archaea in groundwater ecosystems.</title>
        <authorList>
            <person name="He C.Y."/>
            <person name="Keren R."/>
            <person name="Whittaker M."/>
            <person name="Farag I.F."/>
            <person name="Doudna J."/>
            <person name="Cate J.H.D."/>
            <person name="Banfield J.F."/>
        </authorList>
    </citation>
    <scope>NUCLEOTIDE SEQUENCE</scope>
    <source>
        <strain evidence="10">NC_groundwater_191_Ag_S-0.1um_45_8</strain>
        <strain evidence="11">NC_groundwater_418_Ag_B-0.1um_45_10</strain>
    </source>
</reference>
<keyword evidence="2 6" id="KW-0689">Ribosomal protein</keyword>
<name>A0A931YD27_9BACT</name>
<feature type="region of interest" description="Disordered" evidence="8">
    <location>
        <begin position="1"/>
        <end position="21"/>
    </location>
</feature>
<evidence type="ECO:0000313" key="12">
    <source>
        <dbReference type="Proteomes" id="UP000709672"/>
    </source>
</evidence>
<dbReference type="FunFam" id="3.30.230.10:FF:000002">
    <property type="entry name" value="30S ribosomal protein S5"/>
    <property type="match status" value="1"/>
</dbReference>
<evidence type="ECO:0000313" key="11">
    <source>
        <dbReference type="EMBL" id="MBI2465666.1"/>
    </source>
</evidence>
<evidence type="ECO:0000256" key="8">
    <source>
        <dbReference type="SAM" id="MobiDB-lite"/>
    </source>
</evidence>
<dbReference type="InterPro" id="IPR000851">
    <property type="entry name" value="Ribosomal_uS5"/>
</dbReference>